<sequence>MATDFKSLPVIDIAPLLLKCDDPDMTEDAGVAEVVRQLDRACRDAGFFYVIGHGISEDLIKKAREITREFFKLPYEDKLKIKMTPAAGYRGYQRIGENVTKGKPDIHEAIDCYREFKQGKYGDLGKPMEGLNQPEIPQEFKELMEEYTRLCSDLSRKILRGIALALKGSPNEFEGKIAGEPFWVMRLIGYPGDALVTNGQPKNDIGCGAHTDYGLLTLVNQDDDKTALQILSNGVYESTLHRVINNSPLYHVCVAFFYETNFDAVVEPLDICKEKYPSGSGRGEAQVFKRAVYGEYLVSKVHTNFTLDIKGLWRVALLTSLLMCTDDKRREIYLTVEGTIRELDLDNIWDVKPLVHGSDIIEALQLENIGPIIRQWQRKIADMAASLSQRDAAQTKDNVTLEFSW</sequence>
<dbReference type="AlphaFoldDB" id="A0AAU9SEM9"/>
<protein>
    <recommendedName>
        <fullName evidence="3">Non-haem dioxygenase N-terminal domain-containing protein</fullName>
    </recommendedName>
</protein>
<dbReference type="SUPFAM" id="SSF51197">
    <property type="entry name" value="Clavaminate synthase-like"/>
    <property type="match status" value="1"/>
</dbReference>
<name>A0AAU9SEM9_THLAR</name>
<dbReference type="PRINTS" id="PR00682">
    <property type="entry name" value="IPNSYNTHASE"/>
</dbReference>
<gene>
    <name evidence="4" type="ORF">TAV2_LOCUS16472</name>
</gene>
<evidence type="ECO:0000313" key="5">
    <source>
        <dbReference type="Proteomes" id="UP000836841"/>
    </source>
</evidence>
<dbReference type="PANTHER" id="PTHR47990">
    <property type="entry name" value="2-OXOGLUTARATE (2OG) AND FE(II)-DEPENDENT OXYGENASE SUPERFAMILY PROTEIN-RELATED"/>
    <property type="match status" value="1"/>
</dbReference>
<dbReference type="GO" id="GO:0046872">
    <property type="term" value="F:metal ion binding"/>
    <property type="evidence" value="ECO:0007669"/>
    <property type="project" value="UniProtKB-KW"/>
</dbReference>
<evidence type="ECO:0000256" key="1">
    <source>
        <dbReference type="ARBA" id="ARBA00022723"/>
    </source>
</evidence>
<keyword evidence="2" id="KW-0408">Iron</keyword>
<accession>A0AAU9SEM9</accession>
<dbReference type="EMBL" id="OU466861">
    <property type="protein sequence ID" value="CAH2064519.1"/>
    <property type="molecule type" value="Genomic_DNA"/>
</dbReference>
<evidence type="ECO:0000313" key="4">
    <source>
        <dbReference type="EMBL" id="CAH2064519.1"/>
    </source>
</evidence>
<evidence type="ECO:0000256" key="2">
    <source>
        <dbReference type="ARBA" id="ARBA00023004"/>
    </source>
</evidence>
<feature type="domain" description="Non-haem dioxygenase N-terminal" evidence="3">
    <location>
        <begin position="8"/>
        <end position="133"/>
    </location>
</feature>
<organism evidence="4 5">
    <name type="scientific">Thlaspi arvense</name>
    <name type="common">Field penny-cress</name>
    <dbReference type="NCBI Taxonomy" id="13288"/>
    <lineage>
        <taxon>Eukaryota</taxon>
        <taxon>Viridiplantae</taxon>
        <taxon>Streptophyta</taxon>
        <taxon>Embryophyta</taxon>
        <taxon>Tracheophyta</taxon>
        <taxon>Spermatophyta</taxon>
        <taxon>Magnoliopsida</taxon>
        <taxon>eudicotyledons</taxon>
        <taxon>Gunneridae</taxon>
        <taxon>Pentapetalae</taxon>
        <taxon>rosids</taxon>
        <taxon>malvids</taxon>
        <taxon>Brassicales</taxon>
        <taxon>Brassicaceae</taxon>
        <taxon>Thlaspideae</taxon>
        <taxon>Thlaspi</taxon>
    </lineage>
</organism>
<proteinExistence type="predicted"/>
<dbReference type="Proteomes" id="UP000836841">
    <property type="component" value="Chromosome 5"/>
</dbReference>
<dbReference type="InterPro" id="IPR050231">
    <property type="entry name" value="Iron_ascorbate_oxido_reductase"/>
</dbReference>
<keyword evidence="5" id="KW-1185">Reference proteome</keyword>
<dbReference type="InterPro" id="IPR026992">
    <property type="entry name" value="DIOX_N"/>
</dbReference>
<dbReference type="InterPro" id="IPR027443">
    <property type="entry name" value="IPNS-like_sf"/>
</dbReference>
<keyword evidence="1" id="KW-0479">Metal-binding</keyword>
<reference evidence="4 5" key="1">
    <citation type="submission" date="2022-03" db="EMBL/GenBank/DDBJ databases">
        <authorList>
            <person name="Nunn A."/>
            <person name="Chopra R."/>
            <person name="Nunn A."/>
            <person name="Contreras Garrido A."/>
        </authorList>
    </citation>
    <scope>NUCLEOTIDE SEQUENCE [LARGE SCALE GENOMIC DNA]</scope>
</reference>
<dbReference type="Pfam" id="PF14226">
    <property type="entry name" value="DIOX_N"/>
    <property type="match status" value="1"/>
</dbReference>
<evidence type="ECO:0000259" key="3">
    <source>
        <dbReference type="Pfam" id="PF14226"/>
    </source>
</evidence>
<dbReference type="Gene3D" id="2.60.120.330">
    <property type="entry name" value="B-lactam Antibiotic, Isopenicillin N Synthase, Chain"/>
    <property type="match status" value="1"/>
</dbReference>